<proteinExistence type="predicted"/>
<dbReference type="Proteomes" id="UP001367508">
    <property type="component" value="Unassembled WGS sequence"/>
</dbReference>
<evidence type="ECO:0000313" key="1">
    <source>
        <dbReference type="EMBL" id="KAK7306002.1"/>
    </source>
</evidence>
<comment type="caution">
    <text evidence="1">The sequence shown here is derived from an EMBL/GenBank/DDBJ whole genome shotgun (WGS) entry which is preliminary data.</text>
</comment>
<organism evidence="1 2">
    <name type="scientific">Canavalia gladiata</name>
    <name type="common">Sword bean</name>
    <name type="synonym">Dolichos gladiatus</name>
    <dbReference type="NCBI Taxonomy" id="3824"/>
    <lineage>
        <taxon>Eukaryota</taxon>
        <taxon>Viridiplantae</taxon>
        <taxon>Streptophyta</taxon>
        <taxon>Embryophyta</taxon>
        <taxon>Tracheophyta</taxon>
        <taxon>Spermatophyta</taxon>
        <taxon>Magnoliopsida</taxon>
        <taxon>eudicotyledons</taxon>
        <taxon>Gunneridae</taxon>
        <taxon>Pentapetalae</taxon>
        <taxon>rosids</taxon>
        <taxon>fabids</taxon>
        <taxon>Fabales</taxon>
        <taxon>Fabaceae</taxon>
        <taxon>Papilionoideae</taxon>
        <taxon>50 kb inversion clade</taxon>
        <taxon>NPAAA clade</taxon>
        <taxon>indigoferoid/millettioid clade</taxon>
        <taxon>Phaseoleae</taxon>
        <taxon>Canavalia</taxon>
    </lineage>
</organism>
<dbReference type="EMBL" id="JAYMYQ010000011">
    <property type="protein sequence ID" value="KAK7306002.1"/>
    <property type="molecule type" value="Genomic_DNA"/>
</dbReference>
<sequence>MLRIVGEHNWARNHLPNKWIWEDDEQLGNDIVLREIRWDAEFVAEKAKLSVWKASPTALSPQALRVEMLTLPLGSDHDDTYIVQVPRANSQHSDQYPEDSSAVMQPYQGNHKLSDFMDNDDDDMICDVFFCTTLPTERHG</sequence>
<keyword evidence="2" id="KW-1185">Reference proteome</keyword>
<reference evidence="1 2" key="1">
    <citation type="submission" date="2024-01" db="EMBL/GenBank/DDBJ databases">
        <title>The genomes of 5 underutilized Papilionoideae crops provide insights into root nodulation and disease resistanc.</title>
        <authorList>
            <person name="Jiang F."/>
        </authorList>
    </citation>
    <scope>NUCLEOTIDE SEQUENCE [LARGE SCALE GENOMIC DNA]</scope>
    <source>
        <strain evidence="1">LVBAO_FW01</strain>
        <tissue evidence="1">Leaves</tissue>
    </source>
</reference>
<dbReference type="AlphaFoldDB" id="A0AAN9PQ98"/>
<name>A0AAN9PQ98_CANGL</name>
<protein>
    <submittedName>
        <fullName evidence="1">Uncharacterized protein</fullName>
    </submittedName>
</protein>
<accession>A0AAN9PQ98</accession>
<evidence type="ECO:0000313" key="2">
    <source>
        <dbReference type="Proteomes" id="UP001367508"/>
    </source>
</evidence>
<gene>
    <name evidence="1" type="ORF">VNO77_43916</name>
</gene>